<reference evidence="1 2" key="1">
    <citation type="submission" date="2017-11" db="EMBL/GenBank/DDBJ databases">
        <title>Isolation and Characterization of Methanogenic Archaea from Saline Meromictic Lake at Siberia.</title>
        <authorList>
            <person name="Shen Y."/>
            <person name="Huang H.-H."/>
            <person name="Lai M.-C."/>
            <person name="Chen S.-C."/>
        </authorList>
    </citation>
    <scope>NUCLEOTIDE SEQUENCE [LARGE SCALE GENOMIC DNA]</scope>
    <source>
        <strain evidence="1 2">SY-01</strain>
    </source>
</reference>
<sequence>MLEKDDLDDMIMAAPSERERVKMEHEFMHKAASHPIRRQLVKKIGVFGATKDEVQGETGLDDKIFNYHTEFLINGDLLNIVNGKYFLTGKGLEMLSNIS</sequence>
<name>A0A4E0QZX8_9EURY</name>
<protein>
    <submittedName>
        <fullName evidence="1">Uncharacterized protein</fullName>
    </submittedName>
</protein>
<proteinExistence type="predicted"/>
<dbReference type="OrthoDB" id="135354at2157"/>
<evidence type="ECO:0000313" key="2">
    <source>
        <dbReference type="Proteomes" id="UP000297295"/>
    </source>
</evidence>
<evidence type="ECO:0000313" key="1">
    <source>
        <dbReference type="EMBL" id="TGC09479.1"/>
    </source>
</evidence>
<dbReference type="RefSeq" id="WP_135389517.1">
    <property type="nucleotide sequence ID" value="NZ_PGGK01000005.1"/>
</dbReference>
<dbReference type="EMBL" id="PGGK01000005">
    <property type="protein sequence ID" value="TGC09479.1"/>
    <property type="molecule type" value="Genomic_DNA"/>
</dbReference>
<comment type="caution">
    <text evidence="1">The sequence shown here is derived from an EMBL/GenBank/DDBJ whole genome shotgun (WGS) entry which is preliminary data.</text>
</comment>
<dbReference type="AlphaFoldDB" id="A0A4E0QZX8"/>
<keyword evidence="2" id="KW-1185">Reference proteome</keyword>
<dbReference type="Gene3D" id="1.10.10.10">
    <property type="entry name" value="Winged helix-like DNA-binding domain superfamily/Winged helix DNA-binding domain"/>
    <property type="match status" value="1"/>
</dbReference>
<dbReference type="Proteomes" id="UP000297295">
    <property type="component" value="Unassembled WGS sequence"/>
</dbReference>
<dbReference type="InterPro" id="IPR036388">
    <property type="entry name" value="WH-like_DNA-bd_sf"/>
</dbReference>
<gene>
    <name evidence="1" type="ORF">CUN85_06525</name>
</gene>
<accession>A0A4E0QZX8</accession>
<organism evidence="1 2">
    <name type="scientific">Methanolobus halotolerans</name>
    <dbReference type="NCBI Taxonomy" id="2052935"/>
    <lineage>
        <taxon>Archaea</taxon>
        <taxon>Methanobacteriati</taxon>
        <taxon>Methanobacteriota</taxon>
        <taxon>Stenosarchaea group</taxon>
        <taxon>Methanomicrobia</taxon>
        <taxon>Methanosarcinales</taxon>
        <taxon>Methanosarcinaceae</taxon>
        <taxon>Methanolobus</taxon>
    </lineage>
</organism>